<proteinExistence type="predicted"/>
<accession>E3FN23</accession>
<gene>
    <name evidence="1" type="ordered locus">STAUR_5367</name>
</gene>
<dbReference type="AlphaFoldDB" id="E3FN23"/>
<evidence type="ECO:0000313" key="2">
    <source>
        <dbReference type="Proteomes" id="UP000001351"/>
    </source>
</evidence>
<dbReference type="InterPro" id="IPR009091">
    <property type="entry name" value="RCC1/BLIP-II"/>
</dbReference>
<dbReference type="eggNOG" id="COG5184">
    <property type="taxonomic scope" value="Bacteria"/>
</dbReference>
<dbReference type="KEGG" id="sur:STAUR_5367"/>
<reference evidence="1 2" key="1">
    <citation type="journal article" date="2011" name="Mol. Biol. Evol.">
        <title>Comparative genomic analysis of fruiting body formation in Myxococcales.</title>
        <authorList>
            <person name="Huntley S."/>
            <person name="Hamann N."/>
            <person name="Wegener-Feldbrugge S."/>
            <person name="Treuner-Lange A."/>
            <person name="Kube M."/>
            <person name="Reinhardt R."/>
            <person name="Klages S."/>
            <person name="Muller R."/>
            <person name="Ronning C.M."/>
            <person name="Nierman W.C."/>
            <person name="Sogaard-Andersen L."/>
        </authorList>
    </citation>
    <scope>NUCLEOTIDE SEQUENCE [LARGE SCALE GENOMIC DNA]</scope>
    <source>
        <strain evidence="1 2">DW4/3-1</strain>
    </source>
</reference>
<dbReference type="Proteomes" id="UP000001351">
    <property type="component" value="Chromosome"/>
</dbReference>
<keyword evidence="2" id="KW-1185">Reference proteome</keyword>
<evidence type="ECO:0000313" key="1">
    <source>
        <dbReference type="EMBL" id="ADO73138.1"/>
    </source>
</evidence>
<dbReference type="HOGENOM" id="CLU_1936856_0_0_7"/>
<dbReference type="Gene3D" id="2.130.10.30">
    <property type="entry name" value="Regulator of chromosome condensation 1/beta-lactamase-inhibitor protein II"/>
    <property type="match status" value="1"/>
</dbReference>
<organism evidence="1 2">
    <name type="scientific">Stigmatella aurantiaca (strain DW4/3-1)</name>
    <dbReference type="NCBI Taxonomy" id="378806"/>
    <lineage>
        <taxon>Bacteria</taxon>
        <taxon>Pseudomonadati</taxon>
        <taxon>Myxococcota</taxon>
        <taxon>Myxococcia</taxon>
        <taxon>Myxococcales</taxon>
        <taxon>Cystobacterineae</taxon>
        <taxon>Archangiaceae</taxon>
        <taxon>Stigmatella</taxon>
    </lineage>
</organism>
<protein>
    <submittedName>
        <fullName evidence="1">Uncharacterized protein</fullName>
    </submittedName>
</protein>
<dbReference type="STRING" id="378806.STAUR_5367"/>
<dbReference type="EMBL" id="CP002271">
    <property type="protein sequence ID" value="ADO73138.1"/>
    <property type="molecule type" value="Genomic_DNA"/>
</dbReference>
<sequence length="130" mass="14043">MGCPWRRPRGGSRSALRRRWPGGRRVWRREKVTPWPCCPMARSGPRGAMPRVSWEIQLGDGTATSRRTPVQISGVSGVMSVSSCAAVSLDVFSLALSADGTPWTWGVNMDGQLGHGGPPLYAATPVRSLL</sequence>
<name>E3FN23_STIAD</name>
<dbReference type="SUPFAM" id="SSF50985">
    <property type="entry name" value="RCC1/BLIP-II"/>
    <property type="match status" value="1"/>
</dbReference>